<dbReference type="InterPro" id="IPR002938">
    <property type="entry name" value="FAD-bd"/>
</dbReference>
<evidence type="ECO:0000313" key="5">
    <source>
        <dbReference type="EMBL" id="KAJ9140604.1"/>
    </source>
</evidence>
<sequence length="415" mass="44503">MEIVGDGVIIGAGIAGLATAVALKRVGVQALILEKSDTLRSTGAALTLFPNAWLALDALGVSDKLTSLYTPFSKGSITDVATGAVQEVLYTGNGGKAQGPILVHRKALLEALAKELPADSIRFSSKFTAIEQQELGDVSIVLLHLKDGTTTKSKVLVGCDGVNSAVAKWLGLSAPIHSGQAAVRGLAVFPQGLGFKKEVAQFVDVGKRAAFVPLTDKELYWALACLEGESMARDPGLIQKEVIENHAKDFPPEYLDVVRHADLSNLTWAPLMFRHPWNVIFGNLSKGNITLAGNAIHPMTPDLAQGGCSALEDAVVLGRHIGNSFIKNGGLLVPENMAPATDGYVKERKWRAAMLITGSYLSGWVQQVGSKWWKKFLRDTLYGFVMPRLSNVVAYDCGTFPSVSASSDQRHNREI</sequence>
<keyword evidence="6" id="KW-1185">Reference proteome</keyword>
<dbReference type="PANTHER" id="PTHR45934">
    <property type="entry name" value="FAD/NAD(P)-BINDING OXIDOREDUCTASE FAMILY PROTEIN"/>
    <property type="match status" value="1"/>
</dbReference>
<evidence type="ECO:0000256" key="3">
    <source>
        <dbReference type="ARBA" id="ARBA00024018"/>
    </source>
</evidence>
<name>A0ABQ9KJM6_HEVBR</name>
<feature type="domain" description="FAD-binding" evidence="4">
    <location>
        <begin position="8"/>
        <end position="321"/>
    </location>
</feature>
<protein>
    <recommendedName>
        <fullName evidence="4">FAD-binding domain-containing protein</fullName>
    </recommendedName>
</protein>
<dbReference type="InterPro" id="IPR044560">
    <property type="entry name" value="MOase"/>
</dbReference>
<dbReference type="Gene3D" id="3.50.50.60">
    <property type="entry name" value="FAD/NAD(P)-binding domain"/>
    <property type="match status" value="1"/>
</dbReference>
<gene>
    <name evidence="5" type="ORF">P3X46_031234</name>
</gene>
<accession>A0ABQ9KJM6</accession>
<dbReference type="PANTHER" id="PTHR45934:SF1">
    <property type="entry name" value="OS04G0423100 PROTEIN"/>
    <property type="match status" value="1"/>
</dbReference>
<comment type="similarity">
    <text evidence="3">Belongs to the 3-hydroxybenzoate 6-hydroxylase family.</text>
</comment>
<comment type="caution">
    <text evidence="5">The sequence shown here is derived from an EMBL/GenBank/DDBJ whole genome shotgun (WGS) entry which is preliminary data.</text>
</comment>
<proteinExistence type="inferred from homology"/>
<dbReference type="Pfam" id="PF01494">
    <property type="entry name" value="FAD_binding_3"/>
    <property type="match status" value="1"/>
</dbReference>
<dbReference type="Proteomes" id="UP001174677">
    <property type="component" value="Chromosome 17"/>
</dbReference>
<dbReference type="InterPro" id="IPR036188">
    <property type="entry name" value="FAD/NAD-bd_sf"/>
</dbReference>
<evidence type="ECO:0000256" key="1">
    <source>
        <dbReference type="ARBA" id="ARBA00023002"/>
    </source>
</evidence>
<keyword evidence="1" id="KW-0560">Oxidoreductase</keyword>
<keyword evidence="2" id="KW-0503">Monooxygenase</keyword>
<evidence type="ECO:0000313" key="6">
    <source>
        <dbReference type="Proteomes" id="UP001174677"/>
    </source>
</evidence>
<dbReference type="PRINTS" id="PR00420">
    <property type="entry name" value="RNGMNOXGNASE"/>
</dbReference>
<reference evidence="5" key="1">
    <citation type="journal article" date="2023" name="Plant Biotechnol. J.">
        <title>Chromosome-level wild Hevea brasiliensis genome provides new tools for genomic-assisted breeding and valuable loci to elevate rubber yield.</title>
        <authorList>
            <person name="Cheng H."/>
            <person name="Song X."/>
            <person name="Hu Y."/>
            <person name="Wu T."/>
            <person name="Yang Q."/>
            <person name="An Z."/>
            <person name="Feng S."/>
            <person name="Deng Z."/>
            <person name="Wu W."/>
            <person name="Zeng X."/>
            <person name="Tu M."/>
            <person name="Wang X."/>
            <person name="Huang H."/>
        </authorList>
    </citation>
    <scope>NUCLEOTIDE SEQUENCE</scope>
    <source>
        <strain evidence="5">MT/VB/25A 57/8</strain>
    </source>
</reference>
<dbReference type="SUPFAM" id="SSF51905">
    <property type="entry name" value="FAD/NAD(P)-binding domain"/>
    <property type="match status" value="1"/>
</dbReference>
<evidence type="ECO:0000256" key="2">
    <source>
        <dbReference type="ARBA" id="ARBA00023033"/>
    </source>
</evidence>
<organism evidence="5 6">
    <name type="scientific">Hevea brasiliensis</name>
    <name type="common">Para rubber tree</name>
    <name type="synonym">Siphonia brasiliensis</name>
    <dbReference type="NCBI Taxonomy" id="3981"/>
    <lineage>
        <taxon>Eukaryota</taxon>
        <taxon>Viridiplantae</taxon>
        <taxon>Streptophyta</taxon>
        <taxon>Embryophyta</taxon>
        <taxon>Tracheophyta</taxon>
        <taxon>Spermatophyta</taxon>
        <taxon>Magnoliopsida</taxon>
        <taxon>eudicotyledons</taxon>
        <taxon>Gunneridae</taxon>
        <taxon>Pentapetalae</taxon>
        <taxon>rosids</taxon>
        <taxon>fabids</taxon>
        <taxon>Malpighiales</taxon>
        <taxon>Euphorbiaceae</taxon>
        <taxon>Crotonoideae</taxon>
        <taxon>Micrandreae</taxon>
        <taxon>Hevea</taxon>
    </lineage>
</organism>
<dbReference type="EMBL" id="JARPOI010000017">
    <property type="protein sequence ID" value="KAJ9140604.1"/>
    <property type="molecule type" value="Genomic_DNA"/>
</dbReference>
<evidence type="ECO:0000259" key="4">
    <source>
        <dbReference type="Pfam" id="PF01494"/>
    </source>
</evidence>